<gene>
    <name evidence="3" type="ORF">DFP72DRAFT_807299</name>
</gene>
<keyword evidence="4" id="KW-1185">Reference proteome</keyword>
<dbReference type="EMBL" id="JACGCI010000017">
    <property type="protein sequence ID" value="KAF6758900.1"/>
    <property type="molecule type" value="Genomic_DNA"/>
</dbReference>
<feature type="non-terminal residue" evidence="3">
    <location>
        <position position="297"/>
    </location>
</feature>
<dbReference type="AlphaFoldDB" id="A0A8H6M8J2"/>
<evidence type="ECO:0000313" key="4">
    <source>
        <dbReference type="Proteomes" id="UP000521943"/>
    </source>
</evidence>
<name>A0A8H6M8J2_9AGAR</name>
<feature type="region of interest" description="Disordered" evidence="2">
    <location>
        <begin position="142"/>
        <end position="172"/>
    </location>
</feature>
<dbReference type="OrthoDB" id="3067660at2759"/>
<evidence type="ECO:0000313" key="3">
    <source>
        <dbReference type="EMBL" id="KAF6758900.1"/>
    </source>
</evidence>
<comment type="caution">
    <text evidence="3">The sequence shown here is derived from an EMBL/GenBank/DDBJ whole genome shotgun (WGS) entry which is preliminary data.</text>
</comment>
<organism evidence="3 4">
    <name type="scientific">Ephemerocybe angulata</name>
    <dbReference type="NCBI Taxonomy" id="980116"/>
    <lineage>
        <taxon>Eukaryota</taxon>
        <taxon>Fungi</taxon>
        <taxon>Dikarya</taxon>
        <taxon>Basidiomycota</taxon>
        <taxon>Agaricomycotina</taxon>
        <taxon>Agaricomycetes</taxon>
        <taxon>Agaricomycetidae</taxon>
        <taxon>Agaricales</taxon>
        <taxon>Agaricineae</taxon>
        <taxon>Psathyrellaceae</taxon>
        <taxon>Ephemerocybe</taxon>
    </lineage>
</organism>
<sequence>MEAPYIGKGRWEVPSFLLKHDKFLEVLDDICGVAVAEANLHTEAGRAQNILEGLKTQIRERARAIAKESVPKARKKINELKKKLEEALTDETLLTEERNERTDTLSDEIKELEHSQLDKRRADTATKWMLESETIGKQWIRSNKERPSRDTIPLLRNPNTPDAPPAKKSSEMAGIARDYHEALQTDAQYTTEERDAATTAVLETLDPRVSAEDTLSLSQELSRDEVRNAMMSMPNGKASGPDGIPTDLWKLLITRYETAKKKGGEVKAADILALLTRAYNDIERNGVAASSSFAKGW</sequence>
<evidence type="ECO:0000256" key="2">
    <source>
        <dbReference type="SAM" id="MobiDB-lite"/>
    </source>
</evidence>
<proteinExistence type="predicted"/>
<reference evidence="3 4" key="1">
    <citation type="submission" date="2020-07" db="EMBL/GenBank/DDBJ databases">
        <title>Comparative genomics of pyrophilous fungi reveals a link between fire events and developmental genes.</title>
        <authorList>
            <consortium name="DOE Joint Genome Institute"/>
            <person name="Steindorff A.S."/>
            <person name="Carver A."/>
            <person name="Calhoun S."/>
            <person name="Stillman K."/>
            <person name="Liu H."/>
            <person name="Lipzen A."/>
            <person name="Pangilinan J."/>
            <person name="Labutti K."/>
            <person name="Bruns T.D."/>
            <person name="Grigoriev I.V."/>
        </authorList>
    </citation>
    <scope>NUCLEOTIDE SEQUENCE [LARGE SCALE GENOMIC DNA]</scope>
    <source>
        <strain evidence="3 4">CBS 144469</strain>
    </source>
</reference>
<protein>
    <submittedName>
        <fullName evidence="3">Uncharacterized protein</fullName>
    </submittedName>
</protein>
<dbReference type="Proteomes" id="UP000521943">
    <property type="component" value="Unassembled WGS sequence"/>
</dbReference>
<accession>A0A8H6M8J2</accession>
<keyword evidence="1" id="KW-0175">Coiled coil</keyword>
<evidence type="ECO:0000256" key="1">
    <source>
        <dbReference type="SAM" id="Coils"/>
    </source>
</evidence>
<feature type="coiled-coil region" evidence="1">
    <location>
        <begin position="63"/>
        <end position="97"/>
    </location>
</feature>